<accession>A0ABR3T451</accession>
<feature type="region of interest" description="Disordered" evidence="1">
    <location>
        <begin position="110"/>
        <end position="185"/>
    </location>
</feature>
<evidence type="ECO:0000313" key="2">
    <source>
        <dbReference type="EMBL" id="KAL1634304.1"/>
    </source>
</evidence>
<reference evidence="2 3" key="1">
    <citation type="submission" date="2024-02" db="EMBL/GenBank/DDBJ databases">
        <title>De novo assembly and annotation of 12 fungi associated with fruit tree decline syndrome in Ontario, Canada.</title>
        <authorList>
            <person name="Sulman M."/>
            <person name="Ellouze W."/>
            <person name="Ilyukhin E."/>
        </authorList>
    </citation>
    <scope>NUCLEOTIDE SEQUENCE [LARGE SCALE GENOMIC DNA]</scope>
    <source>
        <strain evidence="2 3">M1-105</strain>
    </source>
</reference>
<sequence length="213" mass="23509">MQIPTNNKSNEKVAENSQEKRGASPPDRAVSPTPSLRPCEHCGEEYCTDAVIATAQLARRCKLSAIAISHSTPSTPAKPLRKKRKLDSLVLKAKEQAGRFVVPDLCPTHLPADMATGRSPARHVPSSPERKESTAHTRSERTTKLQLATPGTEYISRDFAPQGDPFVYSPPPPGSPDKRSPERRKLDELRQGVQIVYKRQSAPKPSKLSFLKR</sequence>
<gene>
    <name evidence="2" type="ORF">SLS56_002314</name>
</gene>
<proteinExistence type="predicted"/>
<feature type="compositionally biased region" description="Basic and acidic residues" evidence="1">
    <location>
        <begin position="128"/>
        <end position="143"/>
    </location>
</feature>
<name>A0ABR3T451_9PEZI</name>
<dbReference type="Proteomes" id="UP001521116">
    <property type="component" value="Unassembled WGS sequence"/>
</dbReference>
<dbReference type="EMBL" id="JAJVDC020000016">
    <property type="protein sequence ID" value="KAL1634304.1"/>
    <property type="molecule type" value="Genomic_DNA"/>
</dbReference>
<feature type="compositionally biased region" description="Basic and acidic residues" evidence="1">
    <location>
        <begin position="176"/>
        <end position="185"/>
    </location>
</feature>
<feature type="region of interest" description="Disordered" evidence="1">
    <location>
        <begin position="1"/>
        <end position="38"/>
    </location>
</feature>
<comment type="caution">
    <text evidence="2">The sequence shown here is derived from an EMBL/GenBank/DDBJ whole genome shotgun (WGS) entry which is preliminary data.</text>
</comment>
<evidence type="ECO:0000256" key="1">
    <source>
        <dbReference type="SAM" id="MobiDB-lite"/>
    </source>
</evidence>
<organism evidence="2 3">
    <name type="scientific">Neofusicoccum ribis</name>
    <dbReference type="NCBI Taxonomy" id="45134"/>
    <lineage>
        <taxon>Eukaryota</taxon>
        <taxon>Fungi</taxon>
        <taxon>Dikarya</taxon>
        <taxon>Ascomycota</taxon>
        <taxon>Pezizomycotina</taxon>
        <taxon>Dothideomycetes</taxon>
        <taxon>Dothideomycetes incertae sedis</taxon>
        <taxon>Botryosphaeriales</taxon>
        <taxon>Botryosphaeriaceae</taxon>
        <taxon>Neofusicoccum</taxon>
    </lineage>
</organism>
<evidence type="ECO:0000313" key="3">
    <source>
        <dbReference type="Proteomes" id="UP001521116"/>
    </source>
</evidence>
<keyword evidence="3" id="KW-1185">Reference proteome</keyword>
<feature type="compositionally biased region" description="Basic and acidic residues" evidence="1">
    <location>
        <begin position="9"/>
        <end position="22"/>
    </location>
</feature>
<protein>
    <submittedName>
        <fullName evidence="2">Uncharacterized protein</fullName>
    </submittedName>
</protein>
<feature type="region of interest" description="Disordered" evidence="1">
    <location>
        <begin position="194"/>
        <end position="213"/>
    </location>
</feature>